<dbReference type="Gene3D" id="3.40.1440.10">
    <property type="entry name" value="GIY-YIG endonuclease"/>
    <property type="match status" value="1"/>
</dbReference>
<evidence type="ECO:0000313" key="2">
    <source>
        <dbReference type="EMBL" id="ADI38462.1"/>
    </source>
</evidence>
<keyword evidence="3" id="KW-1185">Reference proteome</keyword>
<accession>D6YWF1</accession>
<feature type="domain" description="GIY-YIG" evidence="1">
    <location>
        <begin position="222"/>
        <end position="313"/>
    </location>
</feature>
<dbReference type="Proteomes" id="UP000001505">
    <property type="component" value="Chromosome"/>
</dbReference>
<sequence>MSIPEIPKYPVFTGFQESSLVTESDEDRDPNTTMQDDEIICSRKFGSPVRYYPVESSLQCKFSPGAKKYGRGKEIIYKIKNIETGEAKVGITAQGFRKRMWQHLSCARHPEKDRGRSDLYESMRRSPTKFRMGVVPTQKEELSEELDGSDLETMVIVDHDMISKGFNKIKGGGGGTIVPPMANVDPPSSFQTPEKEYKIKSRIYKERSRLHVNYSPMGGKRKSVVYGFRRDDGKWFIGETSQSFRKRMYGYHYAFDHPEKDIGKRPLVEAVRKEPDRWKVYILYQGPHIKQMEKLWIKAKNAIDDGFNQLEGGGGPLGKK</sequence>
<dbReference type="EMBL" id="CP001928">
    <property type="protein sequence ID" value="ADI38462.1"/>
    <property type="molecule type" value="Genomic_DNA"/>
</dbReference>
<dbReference type="InterPro" id="IPR000305">
    <property type="entry name" value="GIY-YIG_endonuc"/>
</dbReference>
<dbReference type="AlphaFoldDB" id="D6YWF1"/>
<organism evidence="2 3">
    <name type="scientific">Waddlia chondrophila (strain ATCC VR-1470 / WSU 86-1044)</name>
    <dbReference type="NCBI Taxonomy" id="716544"/>
    <lineage>
        <taxon>Bacteria</taxon>
        <taxon>Pseudomonadati</taxon>
        <taxon>Chlamydiota</taxon>
        <taxon>Chlamydiia</taxon>
        <taxon>Parachlamydiales</taxon>
        <taxon>Waddliaceae</taxon>
        <taxon>Waddlia</taxon>
    </lineage>
</organism>
<protein>
    <recommendedName>
        <fullName evidence="1">GIY-YIG domain-containing protein</fullName>
    </recommendedName>
</protein>
<name>D6YWF1_WADCW</name>
<dbReference type="KEGG" id="wch:wcw_1105"/>
<reference evidence="2 3" key="1">
    <citation type="journal article" date="2010" name="PLoS ONE">
        <title>The Waddlia genome: a window into chlamydial biology.</title>
        <authorList>
            <person name="Bertelli C."/>
            <person name="Collyn F."/>
            <person name="Croxatto A."/>
            <person name="Ruckert C."/>
            <person name="Polkinghorne A."/>
            <person name="Kebbi-Beghdadi C."/>
            <person name="Goesmann A."/>
            <person name="Vaughan L."/>
            <person name="Greub G."/>
        </authorList>
    </citation>
    <scope>NUCLEOTIDE SEQUENCE [LARGE SCALE GENOMIC DNA]</scope>
    <source>
        <strain evidence="3">ATCC VR-1470 / WSU 86-1044</strain>
    </source>
</reference>
<evidence type="ECO:0000259" key="1">
    <source>
        <dbReference type="SMART" id="SM00465"/>
    </source>
</evidence>
<gene>
    <name evidence="2" type="ordered locus">wcw_1105</name>
</gene>
<proteinExistence type="predicted"/>
<evidence type="ECO:0000313" key="3">
    <source>
        <dbReference type="Proteomes" id="UP000001505"/>
    </source>
</evidence>
<dbReference type="InterPro" id="IPR035901">
    <property type="entry name" value="GIY-YIG_endonuc_sf"/>
</dbReference>
<dbReference type="eggNOG" id="ENOG5033CI8">
    <property type="taxonomic scope" value="Bacteria"/>
</dbReference>
<dbReference type="STRING" id="716544.wcw_1105"/>
<feature type="domain" description="GIY-YIG" evidence="1">
    <location>
        <begin position="73"/>
        <end position="172"/>
    </location>
</feature>
<dbReference type="HOGENOM" id="CLU_868631_0_0_0"/>
<dbReference type="SMART" id="SM00465">
    <property type="entry name" value="GIYc"/>
    <property type="match status" value="2"/>
</dbReference>